<keyword evidence="6" id="KW-0539">Nucleus</keyword>
<evidence type="ECO:0000256" key="4">
    <source>
        <dbReference type="ARBA" id="ARBA00022771"/>
    </source>
</evidence>
<evidence type="ECO:0000313" key="9">
    <source>
        <dbReference type="Proteomes" id="UP000799757"/>
    </source>
</evidence>
<sequence>MSKTQALAHIIPSLYLTINVDPAPQSSLTDTFGNDIADVSFLNLGANAFFDLDLLDGGMFDNLFPTGRDDISTDIAISESPYQQSISPEITATSRSYAEDTNTNLPCGMSLLQISPLDAHRLQILQFLNESNQDSWQWNQWLGVSNMARFLRSYFKSFHQHTPLLHLPFWNIASTSTRLVFSMILMGAMYSGDLKSYGSEARQLCQMAQTFAWASDLSLQAGGPAELDTIQAVYIATLLDTFYFPAKRHRPPVNTRRLINEARSAGVFDSVNPSNEPWKMKWDEWSAQEMRIRTAFILYLFDAIRAVLFDQRPELHLYELRLPLPCDENIFAVNSKDNWHELYANSQNPTRVDYPIVLSLFLCNHPVEMPLHFSVMGAFVVLHGILLHIWEQKTIHVQIDCSKISNEVEQNVRKHLVNIQSQVVDNALRLWRKHWVVTLSRPGSMASEGLYRDRALAYWFLGNIMNRNRSMGGMGNWTLRILQLLRRLTTLVDSGQLDVASDNVTGVAGENIDPHLGDIQESADESADVEGVDTIILDCMMRKDRPSGD</sequence>
<comment type="subcellular location">
    <subcellularLocation>
        <location evidence="1">Nucleus</location>
    </subcellularLocation>
</comment>
<dbReference type="PANTHER" id="PTHR40626">
    <property type="entry name" value="MIP31509P"/>
    <property type="match status" value="1"/>
</dbReference>
<dbReference type="OrthoDB" id="654211at2759"/>
<dbReference type="InterPro" id="IPR007219">
    <property type="entry name" value="XnlR_reg_dom"/>
</dbReference>
<dbReference type="PANTHER" id="PTHR40626:SF11">
    <property type="entry name" value="ZINC FINGER PROTEIN YPR022C"/>
    <property type="match status" value="1"/>
</dbReference>
<dbReference type="GO" id="GO:0000978">
    <property type="term" value="F:RNA polymerase II cis-regulatory region sequence-specific DNA binding"/>
    <property type="evidence" value="ECO:0007669"/>
    <property type="project" value="InterPro"/>
</dbReference>
<organism evidence="8 9">
    <name type="scientific">Melanomma pulvis-pyrius CBS 109.77</name>
    <dbReference type="NCBI Taxonomy" id="1314802"/>
    <lineage>
        <taxon>Eukaryota</taxon>
        <taxon>Fungi</taxon>
        <taxon>Dikarya</taxon>
        <taxon>Ascomycota</taxon>
        <taxon>Pezizomycotina</taxon>
        <taxon>Dothideomycetes</taxon>
        <taxon>Pleosporomycetidae</taxon>
        <taxon>Pleosporales</taxon>
        <taxon>Melanommataceae</taxon>
        <taxon>Melanomma</taxon>
    </lineage>
</organism>
<dbReference type="GO" id="GO:0000785">
    <property type="term" value="C:chromatin"/>
    <property type="evidence" value="ECO:0007669"/>
    <property type="project" value="TreeGrafter"/>
</dbReference>
<evidence type="ECO:0000256" key="1">
    <source>
        <dbReference type="ARBA" id="ARBA00004123"/>
    </source>
</evidence>
<keyword evidence="9" id="KW-1185">Reference proteome</keyword>
<dbReference type="InterPro" id="IPR051059">
    <property type="entry name" value="VerF-like"/>
</dbReference>
<proteinExistence type="predicted"/>
<dbReference type="GO" id="GO:0000981">
    <property type="term" value="F:DNA-binding transcription factor activity, RNA polymerase II-specific"/>
    <property type="evidence" value="ECO:0007669"/>
    <property type="project" value="InterPro"/>
</dbReference>
<evidence type="ECO:0000256" key="5">
    <source>
        <dbReference type="ARBA" id="ARBA00022833"/>
    </source>
</evidence>
<keyword evidence="4" id="KW-0863">Zinc-finger</keyword>
<dbReference type="GO" id="GO:0008270">
    <property type="term" value="F:zinc ion binding"/>
    <property type="evidence" value="ECO:0007669"/>
    <property type="project" value="UniProtKB-KW"/>
</dbReference>
<gene>
    <name evidence="8" type="ORF">K505DRAFT_356446</name>
</gene>
<evidence type="ECO:0000256" key="6">
    <source>
        <dbReference type="ARBA" id="ARBA00023242"/>
    </source>
</evidence>
<dbReference type="Proteomes" id="UP000799757">
    <property type="component" value="Unassembled WGS sequence"/>
</dbReference>
<keyword evidence="5" id="KW-0862">Zinc</keyword>
<reference evidence="8" key="1">
    <citation type="journal article" date="2020" name="Stud. Mycol.">
        <title>101 Dothideomycetes genomes: a test case for predicting lifestyles and emergence of pathogens.</title>
        <authorList>
            <person name="Haridas S."/>
            <person name="Albert R."/>
            <person name="Binder M."/>
            <person name="Bloem J."/>
            <person name="Labutti K."/>
            <person name="Salamov A."/>
            <person name="Andreopoulos B."/>
            <person name="Baker S."/>
            <person name="Barry K."/>
            <person name="Bills G."/>
            <person name="Bluhm B."/>
            <person name="Cannon C."/>
            <person name="Castanera R."/>
            <person name="Culley D."/>
            <person name="Daum C."/>
            <person name="Ezra D."/>
            <person name="Gonzalez J."/>
            <person name="Henrissat B."/>
            <person name="Kuo A."/>
            <person name="Liang C."/>
            <person name="Lipzen A."/>
            <person name="Lutzoni F."/>
            <person name="Magnuson J."/>
            <person name="Mondo S."/>
            <person name="Nolan M."/>
            <person name="Ohm R."/>
            <person name="Pangilinan J."/>
            <person name="Park H.-J."/>
            <person name="Ramirez L."/>
            <person name="Alfaro M."/>
            <person name="Sun H."/>
            <person name="Tritt A."/>
            <person name="Yoshinaga Y."/>
            <person name="Zwiers L.-H."/>
            <person name="Turgeon B."/>
            <person name="Goodwin S."/>
            <person name="Spatafora J."/>
            <person name="Crous P."/>
            <person name="Grigoriev I."/>
        </authorList>
    </citation>
    <scope>NUCLEOTIDE SEQUENCE</scope>
    <source>
        <strain evidence="8">CBS 109.77</strain>
    </source>
</reference>
<protein>
    <recommendedName>
        <fullName evidence="7">Xylanolytic transcriptional activator regulatory domain-containing protein</fullName>
    </recommendedName>
</protein>
<feature type="domain" description="Xylanolytic transcriptional activator regulatory" evidence="7">
    <location>
        <begin position="151"/>
        <end position="352"/>
    </location>
</feature>
<evidence type="ECO:0000259" key="7">
    <source>
        <dbReference type="Pfam" id="PF04082"/>
    </source>
</evidence>
<dbReference type="Pfam" id="PF04082">
    <property type="entry name" value="Fungal_trans"/>
    <property type="match status" value="1"/>
</dbReference>
<evidence type="ECO:0000256" key="2">
    <source>
        <dbReference type="ARBA" id="ARBA00022723"/>
    </source>
</evidence>
<dbReference type="GO" id="GO:0005634">
    <property type="term" value="C:nucleus"/>
    <property type="evidence" value="ECO:0007669"/>
    <property type="project" value="UniProtKB-SubCell"/>
</dbReference>
<name>A0A6A6XT96_9PLEO</name>
<evidence type="ECO:0000256" key="3">
    <source>
        <dbReference type="ARBA" id="ARBA00022737"/>
    </source>
</evidence>
<dbReference type="GO" id="GO:0006351">
    <property type="term" value="P:DNA-templated transcription"/>
    <property type="evidence" value="ECO:0007669"/>
    <property type="project" value="InterPro"/>
</dbReference>
<dbReference type="AlphaFoldDB" id="A0A6A6XT96"/>
<dbReference type="CDD" id="cd12148">
    <property type="entry name" value="fungal_TF_MHR"/>
    <property type="match status" value="1"/>
</dbReference>
<accession>A0A6A6XT96</accession>
<keyword evidence="3" id="KW-0677">Repeat</keyword>
<evidence type="ECO:0000313" key="8">
    <source>
        <dbReference type="EMBL" id="KAF2799629.1"/>
    </source>
</evidence>
<dbReference type="EMBL" id="MU001761">
    <property type="protein sequence ID" value="KAF2799629.1"/>
    <property type="molecule type" value="Genomic_DNA"/>
</dbReference>
<keyword evidence="2" id="KW-0479">Metal-binding</keyword>